<evidence type="ECO:0000313" key="6">
    <source>
        <dbReference type="Proteomes" id="UP001320170"/>
    </source>
</evidence>
<evidence type="ECO:0000313" key="5">
    <source>
        <dbReference type="EMBL" id="MCE3531423.1"/>
    </source>
</evidence>
<dbReference type="Pfam" id="PF00072">
    <property type="entry name" value="Response_reg"/>
    <property type="match status" value="1"/>
</dbReference>
<evidence type="ECO:0000259" key="2">
    <source>
        <dbReference type="PROSITE" id="PS50110"/>
    </source>
</evidence>
<dbReference type="PROSITE" id="PS50887">
    <property type="entry name" value="GGDEF"/>
    <property type="match status" value="1"/>
</dbReference>
<dbReference type="InterPro" id="IPR029787">
    <property type="entry name" value="Nucleotide_cyclase"/>
</dbReference>
<dbReference type="SUPFAM" id="SSF55073">
    <property type="entry name" value="Nucleotide cyclase"/>
    <property type="match status" value="1"/>
</dbReference>
<dbReference type="InterPro" id="IPR001789">
    <property type="entry name" value="Sig_transdc_resp-reg_receiver"/>
</dbReference>
<dbReference type="Pfam" id="PF00990">
    <property type="entry name" value="GGDEF"/>
    <property type="match status" value="1"/>
</dbReference>
<feature type="domain" description="Response regulatory" evidence="2">
    <location>
        <begin position="8"/>
        <end position="164"/>
    </location>
</feature>
<dbReference type="Pfam" id="PF00563">
    <property type="entry name" value="EAL"/>
    <property type="match status" value="1"/>
</dbReference>
<dbReference type="PANTHER" id="PTHR44757:SF2">
    <property type="entry name" value="BIOFILM ARCHITECTURE MAINTENANCE PROTEIN MBAA"/>
    <property type="match status" value="1"/>
</dbReference>
<dbReference type="EMBL" id="JAJTND010000001">
    <property type="protein sequence ID" value="MCE3531423.1"/>
    <property type="molecule type" value="Genomic_DNA"/>
</dbReference>
<reference evidence="5 6" key="1">
    <citation type="journal article" date="2024" name="Pathogens">
        <title>Characterization of a Novel Species of Legionella Isolated from a Healthcare Facility: Legionella resiliens sp. nov.</title>
        <authorList>
            <person name="Cristino S."/>
            <person name="Pascale M.R."/>
            <person name="Marino F."/>
            <person name="Derelitto C."/>
            <person name="Salaris S."/>
            <person name="Orsini M."/>
            <person name="Squarzoni S."/>
            <person name="Grottola A."/>
            <person name="Girolamini L."/>
        </authorList>
    </citation>
    <scope>NUCLEOTIDE SEQUENCE [LARGE SCALE GENOMIC DNA]</scope>
    <source>
        <strain evidence="5 6">8cVS16</strain>
    </source>
</reference>
<feature type="modified residue" description="4-aspartylphosphate" evidence="1">
    <location>
        <position position="95"/>
    </location>
</feature>
<dbReference type="SMART" id="SM00267">
    <property type="entry name" value="GGDEF"/>
    <property type="match status" value="1"/>
</dbReference>
<dbReference type="InterPro" id="IPR001633">
    <property type="entry name" value="EAL_dom"/>
</dbReference>
<name>A0ABS8WYA0_9GAMM</name>
<feature type="domain" description="GGDEF" evidence="4">
    <location>
        <begin position="232"/>
        <end position="367"/>
    </location>
</feature>
<sequence length="627" mass="71723">MDKQNDFKILIIDDNPAIHLDFQKILKMRESTSGLNKLNQLVFGDKLEEDLEKSESDEIDFPGFQIDCVSQGEEGVQYIQQALEEGAPYALAFVDIRMPPGLDGVETIKRIWALDQEIQIVICTAYSDYTWEETVEELGLSDNLLILKKPFDSISVRQLACSLTKKWRLMQESKNREEILEKTVEERTDSLQKTLTVLEYQSTHDSLTNLPNRSLLVDRIKQEISRAKRHNSMFAVIFIDLDRFKLINDSFNHESGDMLLKQIAKRLSEVTREEDIIARLSGDEFICISVSAEVHEIEHVAHIAKKILDTINKNLHIGQRDIIISASLGISIYPQDGTTVEELLHNADLAMYRAKALGGNQFQLYTPELQEKCIVRLENESDLRRGLIENEFFLEYQPQYDNKSQKLIGVEALIRWRHPKKGIVLPMDFIPVAEETGLIVPIGEWVIKTACSQNKAWQDKGIKPFPISVNIATKQFIQPNFVTMIKDILKTSKLDPKYLKVEVTENVIINAANVIESIHELKKLGVSIVLDDFGVGNSGFNYLNKLPIDQLKIDQSFIKNINFNRSDEVILQAIIDMADKLHLDVVVEGVETSSQVKYLESHNCHKFQGFYFNKPMSAEQLEHYLKT</sequence>
<keyword evidence="6" id="KW-1185">Reference proteome</keyword>
<dbReference type="PROSITE" id="PS50110">
    <property type="entry name" value="RESPONSE_REGULATORY"/>
    <property type="match status" value="1"/>
</dbReference>
<organism evidence="5 6">
    <name type="scientific">Legionella resiliens</name>
    <dbReference type="NCBI Taxonomy" id="2905958"/>
    <lineage>
        <taxon>Bacteria</taxon>
        <taxon>Pseudomonadati</taxon>
        <taxon>Pseudomonadota</taxon>
        <taxon>Gammaproteobacteria</taxon>
        <taxon>Legionellales</taxon>
        <taxon>Legionellaceae</taxon>
        <taxon>Legionella</taxon>
    </lineage>
</organism>
<dbReference type="InterPro" id="IPR052155">
    <property type="entry name" value="Biofilm_reg_signaling"/>
</dbReference>
<evidence type="ECO:0000256" key="1">
    <source>
        <dbReference type="PROSITE-ProRule" id="PRU00169"/>
    </source>
</evidence>
<evidence type="ECO:0000259" key="3">
    <source>
        <dbReference type="PROSITE" id="PS50883"/>
    </source>
</evidence>
<dbReference type="SUPFAM" id="SSF52172">
    <property type="entry name" value="CheY-like"/>
    <property type="match status" value="1"/>
</dbReference>
<dbReference type="CDD" id="cd01948">
    <property type="entry name" value="EAL"/>
    <property type="match status" value="1"/>
</dbReference>
<dbReference type="Gene3D" id="3.40.50.2300">
    <property type="match status" value="1"/>
</dbReference>
<keyword evidence="1" id="KW-0597">Phosphoprotein</keyword>
<gene>
    <name evidence="5" type="ORF">LXO92_03395</name>
</gene>
<dbReference type="Gene3D" id="3.20.20.450">
    <property type="entry name" value="EAL domain"/>
    <property type="match status" value="1"/>
</dbReference>
<proteinExistence type="predicted"/>
<comment type="caution">
    <text evidence="5">The sequence shown here is derived from an EMBL/GenBank/DDBJ whole genome shotgun (WGS) entry which is preliminary data.</text>
</comment>
<protein>
    <submittedName>
        <fullName evidence="5">EAL domain-containing protein</fullName>
    </submittedName>
</protein>
<dbReference type="InterPro" id="IPR035919">
    <property type="entry name" value="EAL_sf"/>
</dbReference>
<feature type="domain" description="EAL" evidence="3">
    <location>
        <begin position="376"/>
        <end position="627"/>
    </location>
</feature>
<accession>A0ABS8WYA0</accession>
<dbReference type="NCBIfam" id="TIGR00254">
    <property type="entry name" value="GGDEF"/>
    <property type="match status" value="1"/>
</dbReference>
<dbReference type="CDD" id="cd01949">
    <property type="entry name" value="GGDEF"/>
    <property type="match status" value="1"/>
</dbReference>
<dbReference type="InterPro" id="IPR043128">
    <property type="entry name" value="Rev_trsase/Diguanyl_cyclase"/>
</dbReference>
<dbReference type="PROSITE" id="PS50883">
    <property type="entry name" value="EAL"/>
    <property type="match status" value="1"/>
</dbReference>
<evidence type="ECO:0000259" key="4">
    <source>
        <dbReference type="PROSITE" id="PS50887"/>
    </source>
</evidence>
<dbReference type="Proteomes" id="UP001320170">
    <property type="component" value="Unassembled WGS sequence"/>
</dbReference>
<dbReference type="SUPFAM" id="SSF141868">
    <property type="entry name" value="EAL domain-like"/>
    <property type="match status" value="1"/>
</dbReference>
<dbReference type="InterPro" id="IPR011006">
    <property type="entry name" value="CheY-like_superfamily"/>
</dbReference>
<dbReference type="PANTHER" id="PTHR44757">
    <property type="entry name" value="DIGUANYLATE CYCLASE DGCP"/>
    <property type="match status" value="1"/>
</dbReference>
<dbReference type="SMART" id="SM00052">
    <property type="entry name" value="EAL"/>
    <property type="match status" value="1"/>
</dbReference>
<dbReference type="RefSeq" id="WP_220471045.1">
    <property type="nucleotide sequence ID" value="NZ_JAJSPM010000001.1"/>
</dbReference>
<dbReference type="Gene3D" id="3.30.70.270">
    <property type="match status" value="1"/>
</dbReference>
<dbReference type="InterPro" id="IPR000160">
    <property type="entry name" value="GGDEF_dom"/>
</dbReference>